<dbReference type="EMBL" id="JBHSKI010000006">
    <property type="protein sequence ID" value="MFC5172007.1"/>
    <property type="molecule type" value="Genomic_DNA"/>
</dbReference>
<evidence type="ECO:0000313" key="3">
    <source>
        <dbReference type="Proteomes" id="UP001596208"/>
    </source>
</evidence>
<proteinExistence type="predicted"/>
<gene>
    <name evidence="2" type="ORF">ACFPRK_15550</name>
</gene>
<reference evidence="3" key="1">
    <citation type="journal article" date="2019" name="Int. J. Syst. Evol. Microbiol.">
        <title>The Global Catalogue of Microorganisms (GCM) 10K type strain sequencing project: providing services to taxonomists for standard genome sequencing and annotation.</title>
        <authorList>
            <consortium name="The Broad Institute Genomics Platform"/>
            <consortium name="The Broad Institute Genome Sequencing Center for Infectious Disease"/>
            <person name="Wu L."/>
            <person name="Ma J."/>
        </authorList>
    </citation>
    <scope>NUCLEOTIDE SEQUENCE [LARGE SCALE GENOMIC DNA]</scope>
    <source>
        <strain evidence="3">CGMCC 4.1721</strain>
    </source>
</reference>
<dbReference type="Pfam" id="PF14606">
    <property type="entry name" value="Lipase_GDSL_3"/>
    <property type="match status" value="1"/>
</dbReference>
<dbReference type="Gene3D" id="3.40.50.1110">
    <property type="entry name" value="SGNH hydrolase"/>
    <property type="match status" value="1"/>
</dbReference>
<evidence type="ECO:0000259" key="1">
    <source>
        <dbReference type="Pfam" id="PF14606"/>
    </source>
</evidence>
<keyword evidence="3" id="KW-1185">Reference proteome</keyword>
<dbReference type="Proteomes" id="UP001596208">
    <property type="component" value="Unassembled WGS sequence"/>
</dbReference>
<feature type="domain" description="SGNH hydrolase-type esterase" evidence="1">
    <location>
        <begin position="176"/>
        <end position="276"/>
    </location>
</feature>
<comment type="caution">
    <text evidence="2">The sequence shown here is derived from an EMBL/GenBank/DDBJ whole genome shotgun (WGS) entry which is preliminary data.</text>
</comment>
<dbReference type="Gene3D" id="2.60.120.260">
    <property type="entry name" value="Galactose-binding domain-like"/>
    <property type="match status" value="1"/>
</dbReference>
<sequence length="392" mass="41556">MSNRPRLTSTPITADLLRGALDLERTERGLLPHRLPARARAQNTDGQLAVAEVQPSGVRLVLRTRATVVELDILPTKRVYAGAPPRPDGVYDLLVDGRPAGRASATGGNTLIIDMATGSSDVRQGPADTLRFDGLSADPKDVEIWLPHNETTELIALRTDAPVEPVPDRGRKVWLHHGSSISHGSDAASPTTTWPALAAALGGVELVNLGFAGSALLDPFTARALRDTPADRISVKTGINLVNTDAMRLRAFTPAVHGFLDTVREGHPTTPLMVVSPILCPIHEDTPGPSAADHAALSAGKLRFSAAGDPAETAAGKLTLNIIRGELARIVQQRAAEDPNLHYLDGRELYGEADSVELPLPDALHPDAATHRRIGERFAKLAFHAGGAFAGA</sequence>
<accession>A0ABW0B4Q6</accession>
<dbReference type="InterPro" id="IPR013830">
    <property type="entry name" value="SGNH_hydro"/>
</dbReference>
<name>A0ABW0B4Q6_9ACTN</name>
<protein>
    <submittedName>
        <fullName evidence="2">GDSL-type esterase/lipase family protein</fullName>
    </submittedName>
</protein>
<dbReference type="RefSeq" id="WP_065847177.1">
    <property type="nucleotide sequence ID" value="NZ_JBHSKI010000006.1"/>
</dbReference>
<organism evidence="2 3">
    <name type="scientific">Streptomyces mutomycini</name>
    <dbReference type="NCBI Taxonomy" id="284036"/>
    <lineage>
        <taxon>Bacteria</taxon>
        <taxon>Bacillati</taxon>
        <taxon>Actinomycetota</taxon>
        <taxon>Actinomycetes</taxon>
        <taxon>Kitasatosporales</taxon>
        <taxon>Streptomycetaceae</taxon>
        <taxon>Streptomyces</taxon>
    </lineage>
</organism>
<dbReference type="SUPFAM" id="SSF52266">
    <property type="entry name" value="SGNH hydrolase"/>
    <property type="match status" value="1"/>
</dbReference>
<evidence type="ECO:0000313" key="2">
    <source>
        <dbReference type="EMBL" id="MFC5172007.1"/>
    </source>
</evidence>
<dbReference type="InterPro" id="IPR036514">
    <property type="entry name" value="SGNH_hydro_sf"/>
</dbReference>